<keyword evidence="8" id="KW-1185">Reference proteome</keyword>
<sequence>MTPNHVWDIDDFVHAAEVTVQGLAAYVRESQDGAAPVIRRRPPGELAERLGLARWIREGGMAPESYREWLDAYLAESTRMHHPAYLAHQTAAPDFPAALADFVHGGINNPMAIYEMGAATATVEFEVLRWMLGKIGFPEGGGVLTHGGSLANLTALLAARAAAAPDAWTEGVPGDLALLAPPSAHYSITRAAAILGLGERAVVPLDVDELGRIDVARLGEGLDRARRAGRRPMALVAAACATGTGLYDDLRPIGEFCAEHGLWFHVDGAHGASALLTEEHRHLLDGVELADSVIWDAHKMLRTSGLAAAVLVRREGDLDAAFRQQASYLFYGDQGFDLIGRTVECTKGALGLKVFLNLAWRGERGLGEHVAGRYATAHRFWELARERPGFHCPYEPESNIVCFRYGDGDQAAIRETLLEEGSFHLTSAEVGGVRHLRVTVIAPATDDKTLEALLDRIASLGDA</sequence>
<proteinExistence type="inferred from homology"/>
<organism evidence="7 8">
    <name type="scientific">Microbispora bryophytorum subsp. camponoti</name>
    <dbReference type="NCBI Taxonomy" id="1677852"/>
    <lineage>
        <taxon>Bacteria</taxon>
        <taxon>Bacillati</taxon>
        <taxon>Actinomycetota</taxon>
        <taxon>Actinomycetes</taxon>
        <taxon>Streptosporangiales</taxon>
        <taxon>Streptosporangiaceae</taxon>
        <taxon>Microbispora</taxon>
    </lineage>
</organism>
<evidence type="ECO:0000313" key="8">
    <source>
        <dbReference type="Proteomes" id="UP000653231"/>
    </source>
</evidence>
<gene>
    <name evidence="7" type="ORF">IEQ31_23325</name>
</gene>
<evidence type="ECO:0000256" key="5">
    <source>
        <dbReference type="ARBA" id="ARBA00023239"/>
    </source>
</evidence>
<evidence type="ECO:0000256" key="6">
    <source>
        <dbReference type="RuleBase" id="RU000382"/>
    </source>
</evidence>
<comment type="caution">
    <text evidence="7">The sequence shown here is derived from an EMBL/GenBank/DDBJ whole genome shotgun (WGS) entry which is preliminary data.</text>
</comment>
<evidence type="ECO:0000256" key="1">
    <source>
        <dbReference type="ARBA" id="ARBA00001933"/>
    </source>
</evidence>
<dbReference type="Pfam" id="PF00282">
    <property type="entry name" value="Pyridoxal_deC"/>
    <property type="match status" value="1"/>
</dbReference>
<evidence type="ECO:0000256" key="2">
    <source>
        <dbReference type="ARBA" id="ARBA00009533"/>
    </source>
</evidence>
<comment type="cofactor">
    <cofactor evidence="1 6">
        <name>pyridoxal 5'-phosphate</name>
        <dbReference type="ChEBI" id="CHEBI:597326"/>
    </cofactor>
</comment>
<protein>
    <submittedName>
        <fullName evidence="7">Diaminobutyrate decarboxylase</fullName>
    </submittedName>
</protein>
<keyword evidence="5 6" id="KW-0456">Lyase</keyword>
<reference evidence="7 8" key="1">
    <citation type="submission" date="2020-09" db="EMBL/GenBank/DDBJ databases">
        <title>Actinomycete isolated from the Camponotus japonicus Mayr.</title>
        <authorList>
            <person name="Gong X."/>
        </authorList>
    </citation>
    <scope>NUCLEOTIDE SEQUENCE [LARGE SCALE GENOMIC DNA]</scope>
    <source>
        <strain evidence="7 8">2C-HV3</strain>
    </source>
</reference>
<dbReference type="SUPFAM" id="SSF53383">
    <property type="entry name" value="PLP-dependent transferases"/>
    <property type="match status" value="1"/>
</dbReference>
<dbReference type="InterPro" id="IPR015421">
    <property type="entry name" value="PyrdxlP-dep_Trfase_major"/>
</dbReference>
<dbReference type="PANTHER" id="PTHR45677">
    <property type="entry name" value="GLUTAMATE DECARBOXYLASE-RELATED"/>
    <property type="match status" value="1"/>
</dbReference>
<evidence type="ECO:0000256" key="4">
    <source>
        <dbReference type="ARBA" id="ARBA00022898"/>
    </source>
</evidence>
<comment type="similarity">
    <text evidence="2 6">Belongs to the group II decarboxylase family.</text>
</comment>
<name>A0ABR8L7X4_9ACTN</name>
<dbReference type="EMBL" id="JACXRZ010000017">
    <property type="protein sequence ID" value="MBD3146097.1"/>
    <property type="molecule type" value="Genomic_DNA"/>
</dbReference>
<dbReference type="InterPro" id="IPR015424">
    <property type="entry name" value="PyrdxlP-dep_Trfase"/>
</dbReference>
<dbReference type="Gene3D" id="3.90.1150.170">
    <property type="match status" value="1"/>
</dbReference>
<dbReference type="Gene3D" id="3.40.640.10">
    <property type="entry name" value="Type I PLP-dependent aspartate aminotransferase-like (Major domain)"/>
    <property type="match status" value="1"/>
</dbReference>
<keyword evidence="3" id="KW-0210">Decarboxylase</keyword>
<evidence type="ECO:0000313" key="7">
    <source>
        <dbReference type="EMBL" id="MBD3146097.1"/>
    </source>
</evidence>
<dbReference type="Proteomes" id="UP000653231">
    <property type="component" value="Unassembled WGS sequence"/>
</dbReference>
<keyword evidence="4 6" id="KW-0663">Pyridoxal phosphate</keyword>
<dbReference type="InterPro" id="IPR002129">
    <property type="entry name" value="PyrdxlP-dep_de-COase"/>
</dbReference>
<dbReference type="RefSeq" id="WP_191053458.1">
    <property type="nucleotide sequence ID" value="NZ_JACXRZ010000017.1"/>
</dbReference>
<dbReference type="PANTHER" id="PTHR45677:SF8">
    <property type="entry name" value="CYSTEINE SULFINIC ACID DECARBOXYLASE"/>
    <property type="match status" value="1"/>
</dbReference>
<evidence type="ECO:0000256" key="3">
    <source>
        <dbReference type="ARBA" id="ARBA00022793"/>
    </source>
</evidence>
<accession>A0ABR8L7X4</accession>